<dbReference type="Gene3D" id="2.40.70.10">
    <property type="entry name" value="Acid Proteases"/>
    <property type="match status" value="2"/>
</dbReference>
<dbReference type="PANTHER" id="PTHR47966">
    <property type="entry name" value="BETA-SITE APP-CLEAVING ENZYME, ISOFORM A-RELATED"/>
    <property type="match status" value="1"/>
</dbReference>
<evidence type="ECO:0000256" key="7">
    <source>
        <dbReference type="PIRSR" id="PIRSR601461-1"/>
    </source>
</evidence>
<evidence type="ECO:0000256" key="2">
    <source>
        <dbReference type="ARBA" id="ARBA00022670"/>
    </source>
</evidence>
<keyword evidence="5 8" id="KW-1015">Disulfide bond</keyword>
<evidence type="ECO:0000256" key="6">
    <source>
        <dbReference type="ARBA" id="ARBA00023180"/>
    </source>
</evidence>
<dbReference type="FunFam" id="2.40.70.10:FF:000002">
    <property type="entry name" value="Vacuolar aspartic proteinase"/>
    <property type="match status" value="1"/>
</dbReference>
<evidence type="ECO:0000256" key="1">
    <source>
        <dbReference type="ARBA" id="ARBA00007447"/>
    </source>
</evidence>
<feature type="chain" id="PRO_5019793295" description="Peptidase A1 domain-containing protein" evidence="10">
    <location>
        <begin position="18"/>
        <end position="373"/>
    </location>
</feature>
<evidence type="ECO:0000256" key="9">
    <source>
        <dbReference type="RuleBase" id="RU000454"/>
    </source>
</evidence>
<comment type="caution">
    <text evidence="12">The sequence shown here is derived from an EMBL/GenBank/DDBJ whole genome shotgun (WGS) entry which is preliminary data.</text>
</comment>
<dbReference type="PANTHER" id="PTHR47966:SF51">
    <property type="entry name" value="BETA-SITE APP-CLEAVING ENZYME, ISOFORM A-RELATED"/>
    <property type="match status" value="1"/>
</dbReference>
<keyword evidence="3 9" id="KW-0064">Aspartyl protease</keyword>
<keyword evidence="13" id="KW-1185">Reference proteome</keyword>
<proteinExistence type="inferred from homology"/>
<evidence type="ECO:0000313" key="12">
    <source>
        <dbReference type="EMBL" id="TDG43066.1"/>
    </source>
</evidence>
<dbReference type="Pfam" id="PF00026">
    <property type="entry name" value="Asp"/>
    <property type="match status" value="1"/>
</dbReference>
<dbReference type="KEGG" id="dnv:108657880"/>
<dbReference type="SUPFAM" id="SSF50630">
    <property type="entry name" value="Acid proteases"/>
    <property type="match status" value="1"/>
</dbReference>
<feature type="domain" description="Peptidase A1" evidence="11">
    <location>
        <begin position="68"/>
        <end position="370"/>
    </location>
</feature>
<dbReference type="InterPro" id="IPR001461">
    <property type="entry name" value="Aspartic_peptidase_A1"/>
</dbReference>
<dbReference type="FunFam" id="2.40.70.10:FF:000091">
    <property type="entry name" value="GG22202"/>
    <property type="match status" value="1"/>
</dbReference>
<dbReference type="PROSITE" id="PS00141">
    <property type="entry name" value="ASP_PROTEASE"/>
    <property type="match status" value="2"/>
</dbReference>
<keyword evidence="6" id="KW-0325">Glycoprotein</keyword>
<reference evidence="12 13" key="1">
    <citation type="journal article" date="2019" name="J. Hered.">
        <title>An Improved Genome Assembly for Drosophila navojoa, the Basal Species in the mojavensis Cluster.</title>
        <authorList>
            <person name="Vanderlinde T."/>
            <person name="Dupim E.G."/>
            <person name="Nazario-Yepiz N.O."/>
            <person name="Carvalho A.B."/>
        </authorList>
    </citation>
    <scope>NUCLEOTIDE SEQUENCE [LARGE SCALE GENOMIC DNA]</scope>
    <source>
        <strain evidence="12">Navoj_Jal97</strain>
        <tissue evidence="12">Whole organism</tissue>
    </source>
</reference>
<dbReference type="InterPro" id="IPR021109">
    <property type="entry name" value="Peptidase_aspartic_dom_sf"/>
</dbReference>
<dbReference type="EMBL" id="LSRL02000180">
    <property type="protein sequence ID" value="TDG43066.1"/>
    <property type="molecule type" value="Genomic_DNA"/>
</dbReference>
<dbReference type="AlphaFoldDB" id="A0A484B2M2"/>
<sequence>MLKSIIVLAVVLAVASAELHRVPILKHENFVKTRENVKAEKAYLRAKYNVPNARLNEEELSNSINMAYYGAISIGTPPQSFKVLFDSGSSNLWVPSSTCWFFDVACMNHNQYDHDKSSTYEANGESFSIQYGSGSLSGFLSTDTVDVNGLVIKKQTFAEATSEPGNSFTNAKFDGILGMAYQSLAVDNVVPPFYNMVSQGLVDQSVFSFYLARDGTSNEGGELIFGGSDSSLYTGELTYVPISQQGYWQFAVDSVSIDGQTLCENCQAIADTGTSLLVVSGDAYDILNNLLNVDEDGLVDCAAVDSMPVLNLNIGGTKFTLEPAQYIIQSDGECQSGFEYMGTDFWILGDVFIGKYYTEFDLGNNRIGFAPVA</sequence>
<feature type="active site" evidence="7">
    <location>
        <position position="86"/>
    </location>
</feature>
<organism evidence="12 13">
    <name type="scientific">Drosophila navojoa</name>
    <name type="common">Fruit fly</name>
    <dbReference type="NCBI Taxonomy" id="7232"/>
    <lineage>
        <taxon>Eukaryota</taxon>
        <taxon>Metazoa</taxon>
        <taxon>Ecdysozoa</taxon>
        <taxon>Arthropoda</taxon>
        <taxon>Hexapoda</taxon>
        <taxon>Insecta</taxon>
        <taxon>Pterygota</taxon>
        <taxon>Neoptera</taxon>
        <taxon>Endopterygota</taxon>
        <taxon>Diptera</taxon>
        <taxon>Brachycera</taxon>
        <taxon>Muscomorpha</taxon>
        <taxon>Ephydroidea</taxon>
        <taxon>Drosophilidae</taxon>
        <taxon>Drosophila</taxon>
    </lineage>
</organism>
<dbReference type="GO" id="GO:0005764">
    <property type="term" value="C:lysosome"/>
    <property type="evidence" value="ECO:0007669"/>
    <property type="project" value="TreeGrafter"/>
</dbReference>
<dbReference type="GO" id="GO:0004190">
    <property type="term" value="F:aspartic-type endopeptidase activity"/>
    <property type="evidence" value="ECO:0007669"/>
    <property type="project" value="UniProtKB-KW"/>
</dbReference>
<evidence type="ECO:0000313" key="13">
    <source>
        <dbReference type="Proteomes" id="UP000295192"/>
    </source>
</evidence>
<name>A0A484B2M2_DRONA</name>
<dbReference type="Proteomes" id="UP000295192">
    <property type="component" value="Unassembled WGS sequence"/>
</dbReference>
<evidence type="ECO:0000256" key="4">
    <source>
        <dbReference type="ARBA" id="ARBA00022801"/>
    </source>
</evidence>
<keyword evidence="4 9" id="KW-0378">Hydrolase</keyword>
<dbReference type="Gene3D" id="2.60.40.1960">
    <property type="match status" value="1"/>
</dbReference>
<keyword evidence="2 9" id="KW-0645">Protease</keyword>
<keyword evidence="10" id="KW-0732">Signal</keyword>
<dbReference type="STRING" id="7232.A0A484B2M2"/>
<feature type="disulfide bond" evidence="8">
    <location>
        <begin position="301"/>
        <end position="334"/>
    </location>
</feature>
<accession>A0A484B2M2</accession>
<evidence type="ECO:0000256" key="8">
    <source>
        <dbReference type="PIRSR" id="PIRSR601461-2"/>
    </source>
</evidence>
<dbReference type="OrthoDB" id="771136at2759"/>
<dbReference type="PRINTS" id="PR00792">
    <property type="entry name" value="PEPSIN"/>
</dbReference>
<evidence type="ECO:0000256" key="3">
    <source>
        <dbReference type="ARBA" id="ARBA00022750"/>
    </source>
</evidence>
<protein>
    <recommendedName>
        <fullName evidence="11">Peptidase A1 domain-containing protein</fullName>
    </recommendedName>
</protein>
<dbReference type="OMA" id="SINMAYY"/>
<feature type="disulfide bond" evidence="8">
    <location>
        <begin position="99"/>
        <end position="106"/>
    </location>
</feature>
<evidence type="ECO:0000259" key="11">
    <source>
        <dbReference type="PROSITE" id="PS51767"/>
    </source>
</evidence>
<gene>
    <name evidence="12" type="ORF">AWZ03_010506</name>
</gene>
<feature type="active site" evidence="7">
    <location>
        <position position="271"/>
    </location>
</feature>
<evidence type="ECO:0000256" key="5">
    <source>
        <dbReference type="ARBA" id="ARBA00023157"/>
    </source>
</evidence>
<comment type="similarity">
    <text evidence="1 9">Belongs to the peptidase A1 family.</text>
</comment>
<dbReference type="GO" id="GO:0006508">
    <property type="term" value="P:proteolysis"/>
    <property type="evidence" value="ECO:0007669"/>
    <property type="project" value="UniProtKB-KW"/>
</dbReference>
<dbReference type="PROSITE" id="PS51767">
    <property type="entry name" value="PEPTIDASE_A1"/>
    <property type="match status" value="1"/>
</dbReference>
<dbReference type="InterPro" id="IPR033121">
    <property type="entry name" value="PEPTIDASE_A1"/>
</dbReference>
<dbReference type="InterPro" id="IPR001969">
    <property type="entry name" value="Aspartic_peptidase_AS"/>
</dbReference>
<feature type="signal peptide" evidence="10">
    <location>
        <begin position="1"/>
        <end position="17"/>
    </location>
</feature>
<evidence type="ECO:0000256" key="10">
    <source>
        <dbReference type="SAM" id="SignalP"/>
    </source>
</evidence>